<feature type="transmembrane region" description="Helical" evidence="1">
    <location>
        <begin position="72"/>
        <end position="93"/>
    </location>
</feature>
<feature type="transmembrane region" description="Helical" evidence="1">
    <location>
        <begin position="127"/>
        <end position="145"/>
    </location>
</feature>
<accession>A0A1J0VKG2</accession>
<dbReference type="InterPro" id="IPR036938">
    <property type="entry name" value="PAP2/HPO_sf"/>
</dbReference>
<keyword evidence="1" id="KW-0812">Transmembrane</keyword>
<feature type="transmembrane region" description="Helical" evidence="1">
    <location>
        <begin position="183"/>
        <end position="201"/>
    </location>
</feature>
<dbReference type="CDD" id="cd03396">
    <property type="entry name" value="PAP2_like_6"/>
    <property type="match status" value="1"/>
</dbReference>
<dbReference type="SUPFAM" id="SSF48317">
    <property type="entry name" value="Acid phosphatase/Vanadium-dependent haloperoxidase"/>
    <property type="match status" value="1"/>
</dbReference>
<feature type="transmembrane region" description="Helical" evidence="1">
    <location>
        <begin position="44"/>
        <end position="60"/>
    </location>
</feature>
<reference evidence="4" key="1">
    <citation type="submission" date="2016-11" db="EMBL/GenBank/DDBJ databases">
        <title>Halolamina sediminis sp. nov., an extremely halophilic archaeon isolated from solar salt.</title>
        <authorList>
            <person name="Koh H.-W."/>
            <person name="Rani S."/>
            <person name="Park S.-J."/>
        </authorList>
    </citation>
    <scope>NUCLEOTIDE SEQUENCE [LARGE SCALE GENOMIC DNA]</scope>
    <source>
        <strain evidence="4">Hb3</strain>
    </source>
</reference>
<dbReference type="KEGG" id="hsi:BOX17_06840"/>
<dbReference type="InterPro" id="IPR000326">
    <property type="entry name" value="PAP2/HPO"/>
</dbReference>
<evidence type="ECO:0000259" key="2">
    <source>
        <dbReference type="Pfam" id="PF01569"/>
    </source>
</evidence>
<dbReference type="EMBL" id="CP018139">
    <property type="protein sequence ID" value="APE32505.1"/>
    <property type="molecule type" value="Genomic_DNA"/>
</dbReference>
<dbReference type="Proteomes" id="UP000181985">
    <property type="component" value="Chromosome"/>
</dbReference>
<dbReference type="Pfam" id="PF01569">
    <property type="entry name" value="PAP2"/>
    <property type="match status" value="1"/>
</dbReference>
<feature type="transmembrane region" description="Helical" evidence="1">
    <location>
        <begin position="152"/>
        <end position="171"/>
    </location>
</feature>
<gene>
    <name evidence="3" type="ORF">BOX17_06840</name>
</gene>
<keyword evidence="1" id="KW-0472">Membrane</keyword>
<dbReference type="AlphaFoldDB" id="A0A1J0VKG2"/>
<evidence type="ECO:0000256" key="1">
    <source>
        <dbReference type="SAM" id="Phobius"/>
    </source>
</evidence>
<keyword evidence="4" id="KW-1185">Reference proteome</keyword>
<organism evidence="3 4">
    <name type="scientific">Halomonas aestuarii</name>
    <dbReference type="NCBI Taxonomy" id="1897729"/>
    <lineage>
        <taxon>Bacteria</taxon>
        <taxon>Pseudomonadati</taxon>
        <taxon>Pseudomonadota</taxon>
        <taxon>Gammaproteobacteria</taxon>
        <taxon>Oceanospirillales</taxon>
        <taxon>Halomonadaceae</taxon>
        <taxon>Halomonas</taxon>
    </lineage>
</organism>
<proteinExistence type="predicted"/>
<protein>
    <recommendedName>
        <fullName evidence="2">Phosphatidic acid phosphatase type 2/haloperoxidase domain-containing protein</fullName>
    </recommendedName>
</protein>
<feature type="domain" description="Phosphatidic acid phosphatase type 2/haloperoxidase" evidence="2">
    <location>
        <begin position="72"/>
        <end position="200"/>
    </location>
</feature>
<evidence type="ECO:0000313" key="4">
    <source>
        <dbReference type="Proteomes" id="UP000181985"/>
    </source>
</evidence>
<evidence type="ECO:0000313" key="3">
    <source>
        <dbReference type="EMBL" id="APE32505.1"/>
    </source>
</evidence>
<sequence length="224" mass="24811">MAVVHWLALDFRLADALYGLQGGEWVLKDHVLLQDWLHRGGRTLSQWMGGGVILALLASLPSTPMRPWRRPLLFLFLAVAGSTLVVSTLKHLVSMECPWDLARYGGEWPYVGLLKWRPGGMPDTACFPAGHASAGYAWLALYFFLAATLPRLRWLGLATGLGLGLVFGITQQLRGAHFLSHDLWTLMLCWTISTLLASWLLPQGGQPRHRSTAPTFTLETLPDA</sequence>
<keyword evidence="1" id="KW-1133">Transmembrane helix</keyword>
<name>A0A1J0VKG2_9GAMM</name>